<gene>
    <name evidence="1" type="ORF">BOX37_31695</name>
</gene>
<reference evidence="1" key="1">
    <citation type="submission" date="2016-11" db="EMBL/GenBank/DDBJ databases">
        <authorList>
            <person name="Jaros S."/>
            <person name="Januszkiewicz K."/>
            <person name="Wedrychowicz H."/>
        </authorList>
    </citation>
    <scope>NUCLEOTIDE SEQUENCE [LARGE SCALE GENOMIC DNA]</scope>
    <source>
        <strain evidence="1">Y48</strain>
    </source>
</reference>
<evidence type="ECO:0008006" key="3">
    <source>
        <dbReference type="Google" id="ProtNLM"/>
    </source>
</evidence>
<dbReference type="EMBL" id="CP018082">
    <property type="protein sequence ID" value="APE37747.1"/>
    <property type="molecule type" value="Genomic_DNA"/>
</dbReference>
<evidence type="ECO:0000313" key="2">
    <source>
        <dbReference type="Proteomes" id="UP000183810"/>
    </source>
</evidence>
<dbReference type="Proteomes" id="UP000183810">
    <property type="component" value="Chromosome"/>
</dbReference>
<accession>A0A1J0W0A4</accession>
<dbReference type="AlphaFoldDB" id="A0A1J0W0A4"/>
<dbReference type="KEGG" id="nsl:BOX37_31695"/>
<keyword evidence="2" id="KW-1185">Reference proteome</keyword>
<proteinExistence type="predicted"/>
<organism evidence="1 2">
    <name type="scientific">Nocardia mangyaensis</name>
    <dbReference type="NCBI Taxonomy" id="2213200"/>
    <lineage>
        <taxon>Bacteria</taxon>
        <taxon>Bacillati</taxon>
        <taxon>Actinomycetota</taxon>
        <taxon>Actinomycetes</taxon>
        <taxon>Mycobacteriales</taxon>
        <taxon>Nocardiaceae</taxon>
        <taxon>Nocardia</taxon>
    </lineage>
</organism>
<protein>
    <recommendedName>
        <fullName evidence="3">CAAX protease</fullName>
    </recommendedName>
</protein>
<name>A0A1J0W0A4_9NOCA</name>
<sequence>MRWRAEVVADLLSHQRLSSYLAVTPDLDSALALYEWNSDASAAVFALIARTEVLTRNAMDGALARWSNRRHRTAEWFDHVPLDRRGDADLAEARRRCSRCRTAEAHGKVIAELSFGFWRYLATSRYHASIWVPGLHTAFPLGNPDIRRRRGQVEQCLKNLHQVRNRVAHHEPIHAYDLRQTVDDARRLAGWIAPDAAAWIMARERVTVACRQRAEVPLRISGAGGTGGRG</sequence>
<evidence type="ECO:0000313" key="1">
    <source>
        <dbReference type="EMBL" id="APE37747.1"/>
    </source>
</evidence>